<feature type="region of interest" description="Disordered" evidence="1">
    <location>
        <begin position="1"/>
        <end position="67"/>
    </location>
</feature>
<name>A5ASS3_VITVI</name>
<evidence type="ECO:0000256" key="1">
    <source>
        <dbReference type="SAM" id="MobiDB-lite"/>
    </source>
</evidence>
<gene>
    <name evidence="2" type="ORF">VITISV_002469</name>
</gene>
<protein>
    <submittedName>
        <fullName evidence="2">Uncharacterized protein</fullName>
    </submittedName>
</protein>
<evidence type="ECO:0000313" key="2">
    <source>
        <dbReference type="EMBL" id="CAN80425.1"/>
    </source>
</evidence>
<reference evidence="2" key="1">
    <citation type="journal article" date="2007" name="PLoS ONE">
        <title>The first genome sequence of an elite grapevine cultivar (Pinot noir Vitis vinifera L.): coping with a highly heterozygous genome.</title>
        <authorList>
            <person name="Velasco R."/>
            <person name="Zharkikh A."/>
            <person name="Troggio M."/>
            <person name="Cartwright D.A."/>
            <person name="Cestaro A."/>
            <person name="Pruss D."/>
            <person name="Pindo M."/>
            <person name="FitzGerald L.M."/>
            <person name="Vezzulli S."/>
            <person name="Reid J."/>
            <person name="Malacarne G."/>
            <person name="Iliev D."/>
            <person name="Coppola G."/>
            <person name="Wardell B."/>
            <person name="Micheletti D."/>
            <person name="Macalma T."/>
            <person name="Facci M."/>
            <person name="Mitchell J.T."/>
            <person name="Perazzolli M."/>
            <person name="Eldredge G."/>
            <person name="Gatto P."/>
            <person name="Oyzerski R."/>
            <person name="Moretto M."/>
            <person name="Gutin N."/>
            <person name="Stefanini M."/>
            <person name="Chen Y."/>
            <person name="Segala C."/>
            <person name="Davenport C."/>
            <person name="Dematte L."/>
            <person name="Mraz A."/>
            <person name="Battilana J."/>
            <person name="Stormo K."/>
            <person name="Costa F."/>
            <person name="Tao Q."/>
            <person name="Si-Ammour A."/>
            <person name="Harkins T."/>
            <person name="Lackey A."/>
            <person name="Perbost C."/>
            <person name="Taillon B."/>
            <person name="Stella A."/>
            <person name="Solovyev V."/>
            <person name="Fawcett J.A."/>
            <person name="Sterck L."/>
            <person name="Vandepoele K."/>
            <person name="Grando S.M."/>
            <person name="Toppo S."/>
            <person name="Moser C."/>
            <person name="Lanchbury J."/>
            <person name="Bogden R."/>
            <person name="Skolnick M."/>
            <person name="Sgaramella V."/>
            <person name="Bhatnagar S.K."/>
            <person name="Fontana P."/>
            <person name="Gutin A."/>
            <person name="Van de Peer Y."/>
            <person name="Salamini F."/>
            <person name="Viola R."/>
        </authorList>
    </citation>
    <scope>NUCLEOTIDE SEQUENCE</scope>
</reference>
<sequence>MARTRGAKSSSPSTRLRIPRNMPVQEPESEPTPSPPPAKKSPPPAKKPQPSQTPAKESQIPSGMTPEVVIRRPMVTQPPIEGNLDCKAQPFHSELCFDIATFRIQPELKESFRLLQRYHMEHLLTPKDFFYPRVALDFYQSMTTNQVRDPTVIHFTIDERHGILGARHIAEALHIPYEPARPEDFRAWTHPSQSDNVHTLSRGASSRHYILRKELSPNMFFIDALLRHNIFPLQHWILEHLGYPVEPQHERRHICREIFTLNKWAGMIAYGGADQGALVGPEHPQQLEEPVDILADNQPPALVVAPTEPIPEVAPSAPQATPQTPPVILPTSEPSPSAEPRIAIPIIEYRGLCHTF</sequence>
<dbReference type="AlphaFoldDB" id="A5ASS3"/>
<proteinExistence type="predicted"/>
<dbReference type="EMBL" id="AM434175">
    <property type="protein sequence ID" value="CAN80425.1"/>
    <property type="molecule type" value="Genomic_DNA"/>
</dbReference>
<feature type="compositionally biased region" description="Pro residues" evidence="1">
    <location>
        <begin position="30"/>
        <end position="47"/>
    </location>
</feature>
<feature type="region of interest" description="Disordered" evidence="1">
    <location>
        <begin position="311"/>
        <end position="337"/>
    </location>
</feature>
<accession>A5ASS3</accession>
<organism evidence="2">
    <name type="scientific">Vitis vinifera</name>
    <name type="common">Grape</name>
    <dbReference type="NCBI Taxonomy" id="29760"/>
    <lineage>
        <taxon>Eukaryota</taxon>
        <taxon>Viridiplantae</taxon>
        <taxon>Streptophyta</taxon>
        <taxon>Embryophyta</taxon>
        <taxon>Tracheophyta</taxon>
        <taxon>Spermatophyta</taxon>
        <taxon>Magnoliopsida</taxon>
        <taxon>eudicotyledons</taxon>
        <taxon>Gunneridae</taxon>
        <taxon>Pentapetalae</taxon>
        <taxon>rosids</taxon>
        <taxon>Vitales</taxon>
        <taxon>Vitaceae</taxon>
        <taxon>Viteae</taxon>
        <taxon>Vitis</taxon>
    </lineage>
</organism>